<gene>
    <name evidence="2" type="ORF">CAOG_000873</name>
</gene>
<dbReference type="EMBL" id="KE346360">
    <property type="protein sequence ID" value="KJE89395.1"/>
    <property type="molecule type" value="Genomic_DNA"/>
</dbReference>
<organism evidence="2 3">
    <name type="scientific">Capsaspora owczarzaki (strain ATCC 30864)</name>
    <dbReference type="NCBI Taxonomy" id="595528"/>
    <lineage>
        <taxon>Eukaryota</taxon>
        <taxon>Filasterea</taxon>
        <taxon>Capsaspora</taxon>
    </lineage>
</organism>
<protein>
    <submittedName>
        <fullName evidence="2">Ependymin</fullName>
    </submittedName>
</protein>
<sequence>MFKVTLAVLALACLALAQEHQRCIAPSQFESRIVEVDPSKQFELRGKLVYDAHNQRTATIEEVVVGSQKPAFYHTITLHQLGAQYNINLQTKECKIQTIPRQWRPFEIPHNSTFYGGVIVGTEAFADSGVEVDLWGGHTESGDSWTGAFTSRICIPVSDSVRGDKIGFVHTSFFDTVLGISDPNVFIPPSNCVRA</sequence>
<feature type="signal peptide" evidence="1">
    <location>
        <begin position="1"/>
        <end position="17"/>
    </location>
</feature>
<accession>A0A0D2WI10</accession>
<dbReference type="PANTHER" id="PTHR10697">
    <property type="entry name" value="MAMMALIAN EPENDYMIN-RELATED PROTEIN 1"/>
    <property type="match status" value="1"/>
</dbReference>
<dbReference type="Proteomes" id="UP000008743">
    <property type="component" value="Unassembled WGS sequence"/>
</dbReference>
<dbReference type="SMART" id="SM00026">
    <property type="entry name" value="EPEND"/>
    <property type="match status" value="1"/>
</dbReference>
<proteinExistence type="predicted"/>
<dbReference type="GO" id="GO:0005764">
    <property type="term" value="C:lysosome"/>
    <property type="evidence" value="ECO:0007669"/>
    <property type="project" value="TreeGrafter"/>
</dbReference>
<dbReference type="PANTHER" id="PTHR10697:SF1">
    <property type="entry name" value="MAMMALIAN EPENDYMIN-RELATED PROTEIN 1"/>
    <property type="match status" value="1"/>
</dbReference>
<dbReference type="GO" id="GO:0005509">
    <property type="term" value="F:calcium ion binding"/>
    <property type="evidence" value="ECO:0007669"/>
    <property type="project" value="InterPro"/>
</dbReference>
<keyword evidence="3" id="KW-1185">Reference proteome</keyword>
<keyword evidence="1" id="KW-0732">Signal</keyword>
<evidence type="ECO:0000313" key="2">
    <source>
        <dbReference type="EMBL" id="KJE89395.1"/>
    </source>
</evidence>
<dbReference type="InterPro" id="IPR001299">
    <property type="entry name" value="Ependymin"/>
</dbReference>
<feature type="chain" id="PRO_5002254466" evidence="1">
    <location>
        <begin position="18"/>
        <end position="195"/>
    </location>
</feature>
<dbReference type="InParanoid" id="A0A0D2WI10"/>
<dbReference type="RefSeq" id="XP_004365744.1">
    <property type="nucleotide sequence ID" value="XM_004365687.2"/>
</dbReference>
<dbReference type="PRINTS" id="PR00317">
    <property type="entry name" value="EPENDYMIN"/>
</dbReference>
<reference evidence="3" key="1">
    <citation type="submission" date="2011-02" db="EMBL/GenBank/DDBJ databases">
        <title>The Genome Sequence of Capsaspora owczarzaki ATCC 30864.</title>
        <authorList>
            <person name="Russ C."/>
            <person name="Cuomo C."/>
            <person name="Burger G."/>
            <person name="Gray M.W."/>
            <person name="Holland P.W.H."/>
            <person name="King N."/>
            <person name="Lang F.B.F."/>
            <person name="Roger A.J."/>
            <person name="Ruiz-Trillo I."/>
            <person name="Young S.K."/>
            <person name="Zeng Q."/>
            <person name="Gargeya S."/>
            <person name="Alvarado L."/>
            <person name="Berlin A."/>
            <person name="Chapman S.B."/>
            <person name="Chen Z."/>
            <person name="Freedman E."/>
            <person name="Gellesch M."/>
            <person name="Goldberg J."/>
            <person name="Griggs A."/>
            <person name="Gujja S."/>
            <person name="Heilman E."/>
            <person name="Heiman D."/>
            <person name="Howarth C."/>
            <person name="Mehta T."/>
            <person name="Neiman D."/>
            <person name="Pearson M."/>
            <person name="Roberts A."/>
            <person name="Saif S."/>
            <person name="Shea T."/>
            <person name="Shenoy N."/>
            <person name="Sisk P."/>
            <person name="Stolte C."/>
            <person name="Sykes S."/>
            <person name="White J."/>
            <person name="Yandava C."/>
            <person name="Haas B."/>
            <person name="Nusbaum C."/>
            <person name="Birren B."/>
        </authorList>
    </citation>
    <scope>NUCLEOTIDE SEQUENCE</scope>
    <source>
        <strain evidence="3">ATCC 30864</strain>
    </source>
</reference>
<dbReference type="GO" id="GO:0005576">
    <property type="term" value="C:extracellular region"/>
    <property type="evidence" value="ECO:0007669"/>
    <property type="project" value="InterPro"/>
</dbReference>
<evidence type="ECO:0000256" key="1">
    <source>
        <dbReference type="SAM" id="SignalP"/>
    </source>
</evidence>
<dbReference type="OrthoDB" id="6084362at2759"/>
<dbReference type="GO" id="GO:0007160">
    <property type="term" value="P:cell-matrix adhesion"/>
    <property type="evidence" value="ECO:0007669"/>
    <property type="project" value="InterPro"/>
</dbReference>
<dbReference type="Pfam" id="PF00811">
    <property type="entry name" value="Ependymin"/>
    <property type="match status" value="1"/>
</dbReference>
<name>A0A0D2WI10_CAPO3</name>
<evidence type="ECO:0000313" key="3">
    <source>
        <dbReference type="Proteomes" id="UP000008743"/>
    </source>
</evidence>
<dbReference type="AlphaFoldDB" id="A0A0D2WI10"/>
<dbReference type="eggNOG" id="ENOG502S2YP">
    <property type="taxonomic scope" value="Eukaryota"/>
</dbReference>
<dbReference type="OMA" id="TMKDCYP"/>
<dbReference type="PhylomeDB" id="A0A0D2WI10"/>